<accession>A0A423XIV9</accession>
<organism evidence="2 3">
    <name type="scientific">Cytospora leucostoma</name>
    <dbReference type="NCBI Taxonomy" id="1230097"/>
    <lineage>
        <taxon>Eukaryota</taxon>
        <taxon>Fungi</taxon>
        <taxon>Dikarya</taxon>
        <taxon>Ascomycota</taxon>
        <taxon>Pezizomycotina</taxon>
        <taxon>Sordariomycetes</taxon>
        <taxon>Sordariomycetidae</taxon>
        <taxon>Diaporthales</taxon>
        <taxon>Cytosporaceae</taxon>
        <taxon>Cytospora</taxon>
    </lineage>
</organism>
<protein>
    <submittedName>
        <fullName evidence="2">Uncharacterized protein</fullName>
    </submittedName>
</protein>
<feature type="compositionally biased region" description="Low complexity" evidence="1">
    <location>
        <begin position="57"/>
        <end position="66"/>
    </location>
</feature>
<dbReference type="Proteomes" id="UP000285146">
    <property type="component" value="Unassembled WGS sequence"/>
</dbReference>
<evidence type="ECO:0000313" key="3">
    <source>
        <dbReference type="Proteomes" id="UP000285146"/>
    </source>
</evidence>
<name>A0A423XIV9_9PEZI</name>
<dbReference type="InParanoid" id="A0A423XIV9"/>
<evidence type="ECO:0000256" key="1">
    <source>
        <dbReference type="SAM" id="MobiDB-lite"/>
    </source>
</evidence>
<sequence length="203" mass="22843">MEPVILVHEEGPELFEDPVEPTVSAEAATYHGSPRQQWRPYGPARPNRPPRRDLHSYESSSASSVSDLFDQRATENSGGPAEVEFVLPTVAWVRGNPEDLTSWVLLEVFYPPAGLPHVAGQHHRHEYRDRQGSPRDNAESRSERYRSVSPRRSSAAEDSDTPSDEDMYEPTATNGLDFVDMPRDYVTGNHDEHPTEVAPRPEE</sequence>
<feature type="compositionally biased region" description="Acidic residues" evidence="1">
    <location>
        <begin position="157"/>
        <end position="168"/>
    </location>
</feature>
<reference evidence="2 3" key="1">
    <citation type="submission" date="2015-09" db="EMBL/GenBank/DDBJ databases">
        <title>Host preference determinants of Valsa canker pathogens revealed by comparative genomics.</title>
        <authorList>
            <person name="Yin Z."/>
            <person name="Huang L."/>
        </authorList>
    </citation>
    <scope>NUCLEOTIDE SEQUENCE [LARGE SCALE GENOMIC DNA]</scope>
    <source>
        <strain evidence="2 3">SXYLt</strain>
    </source>
</reference>
<gene>
    <name evidence="2" type="ORF">VPNG_02563</name>
</gene>
<evidence type="ECO:0000313" key="2">
    <source>
        <dbReference type="EMBL" id="ROW15990.1"/>
    </source>
</evidence>
<dbReference type="AlphaFoldDB" id="A0A423XIV9"/>
<feature type="region of interest" description="Disordered" evidence="1">
    <location>
        <begin position="26"/>
        <end position="80"/>
    </location>
</feature>
<feature type="compositionally biased region" description="Basic and acidic residues" evidence="1">
    <location>
        <begin position="189"/>
        <end position="203"/>
    </location>
</feature>
<dbReference type="EMBL" id="LKEB01000007">
    <property type="protein sequence ID" value="ROW15990.1"/>
    <property type="molecule type" value="Genomic_DNA"/>
</dbReference>
<keyword evidence="3" id="KW-1185">Reference proteome</keyword>
<comment type="caution">
    <text evidence="2">The sequence shown here is derived from an EMBL/GenBank/DDBJ whole genome shotgun (WGS) entry which is preliminary data.</text>
</comment>
<feature type="region of interest" description="Disordered" evidence="1">
    <location>
        <begin position="119"/>
        <end position="203"/>
    </location>
</feature>
<proteinExistence type="predicted"/>
<feature type="compositionally biased region" description="Basic and acidic residues" evidence="1">
    <location>
        <begin position="126"/>
        <end position="146"/>
    </location>
</feature>